<dbReference type="PROSITE" id="PS50853">
    <property type="entry name" value="FN3"/>
    <property type="match status" value="1"/>
</dbReference>
<dbReference type="PROSITE" id="PS50055">
    <property type="entry name" value="TYR_PHOSPHATASE_PTP"/>
    <property type="match status" value="2"/>
</dbReference>
<keyword evidence="14" id="KW-1185">Reference proteome</keyword>
<dbReference type="InterPro" id="IPR022041">
    <property type="entry name" value="Methyltransf_FA"/>
</dbReference>
<dbReference type="Gene3D" id="3.90.190.10">
    <property type="entry name" value="Protein tyrosine phosphatase superfamily"/>
    <property type="match status" value="2"/>
</dbReference>
<dbReference type="Pfam" id="PF00102">
    <property type="entry name" value="Y_phosphatase"/>
    <property type="match status" value="2"/>
</dbReference>
<keyword evidence="7 9" id="KW-0472">Membrane</keyword>
<dbReference type="InterPro" id="IPR000387">
    <property type="entry name" value="Tyr_Pase_dom"/>
</dbReference>
<keyword evidence="9" id="KW-0812">Transmembrane</keyword>
<keyword evidence="6" id="KW-0904">Protein phosphatase</keyword>
<comment type="subcellular location">
    <subcellularLocation>
        <location evidence="1">Membrane</location>
        <topology evidence="1">Single-pass membrane protein</topology>
    </subcellularLocation>
</comment>
<dbReference type="SMART" id="SM00404">
    <property type="entry name" value="PTPc_motif"/>
    <property type="match status" value="1"/>
</dbReference>
<evidence type="ECO:0000256" key="6">
    <source>
        <dbReference type="ARBA" id="ARBA00022912"/>
    </source>
</evidence>
<dbReference type="InterPro" id="IPR003961">
    <property type="entry name" value="FN3_dom"/>
</dbReference>
<feature type="domain" description="Tyrosine-protein phosphatase" evidence="10">
    <location>
        <begin position="1634"/>
        <end position="1854"/>
    </location>
</feature>
<feature type="transmembrane region" description="Helical" evidence="9">
    <location>
        <begin position="1217"/>
        <end position="1235"/>
    </location>
</feature>
<gene>
    <name evidence="13" type="ORF">ALC56_03371</name>
</gene>
<evidence type="ECO:0000259" key="11">
    <source>
        <dbReference type="PROSITE" id="PS50056"/>
    </source>
</evidence>
<reference evidence="13 14" key="1">
    <citation type="submission" date="2016-03" db="EMBL/GenBank/DDBJ databases">
        <title>Trachymyrmex septentrionalis WGS genome.</title>
        <authorList>
            <person name="Nygaard S."/>
            <person name="Hu H."/>
            <person name="Boomsma J."/>
            <person name="Zhang G."/>
        </authorList>
    </citation>
    <scope>NUCLEOTIDE SEQUENCE [LARGE SCALE GENOMIC DNA]</scope>
    <source>
        <strain evidence="13">Tsep2-gDNA-1</strain>
        <tissue evidence="13">Whole body</tissue>
    </source>
</reference>
<dbReference type="SUPFAM" id="SSF49265">
    <property type="entry name" value="Fibronectin type III"/>
    <property type="match status" value="2"/>
</dbReference>
<dbReference type="EC" id="3.1.3.48" evidence="3"/>
<evidence type="ECO:0000259" key="10">
    <source>
        <dbReference type="PROSITE" id="PS50055"/>
    </source>
</evidence>
<dbReference type="SMART" id="SM00194">
    <property type="entry name" value="PTPc"/>
    <property type="match status" value="2"/>
</dbReference>
<dbReference type="PROSITE" id="PS00383">
    <property type="entry name" value="TYR_PHOSPHATASE_1"/>
    <property type="match status" value="1"/>
</dbReference>
<dbReference type="CDD" id="cd00047">
    <property type="entry name" value="PTPc"/>
    <property type="match status" value="2"/>
</dbReference>
<evidence type="ECO:0000256" key="3">
    <source>
        <dbReference type="ARBA" id="ARBA00013064"/>
    </source>
</evidence>
<keyword evidence="5" id="KW-0378">Hydrolase</keyword>
<dbReference type="Gene3D" id="1.10.10.1450">
    <property type="match status" value="1"/>
</dbReference>
<dbReference type="InterPro" id="IPR016130">
    <property type="entry name" value="Tyr_Pase_AS"/>
</dbReference>
<evidence type="ECO:0000313" key="13">
    <source>
        <dbReference type="EMBL" id="KYN42233.1"/>
    </source>
</evidence>
<evidence type="ECO:0000256" key="1">
    <source>
        <dbReference type="ARBA" id="ARBA00004167"/>
    </source>
</evidence>
<dbReference type="PANTHER" id="PTHR19134:SF562">
    <property type="entry name" value="PROTEIN-TYROSINE-PHOSPHATASE"/>
    <property type="match status" value="1"/>
</dbReference>
<dbReference type="InterPro" id="IPR003595">
    <property type="entry name" value="Tyr_Pase_cat"/>
</dbReference>
<dbReference type="Pfam" id="PF17906">
    <property type="entry name" value="HTH_48"/>
    <property type="match status" value="1"/>
</dbReference>
<dbReference type="EMBL" id="KQ981382">
    <property type="protein sequence ID" value="KYN42233.1"/>
    <property type="molecule type" value="Genomic_DNA"/>
</dbReference>
<comment type="catalytic activity">
    <reaction evidence="8">
        <text>O-phospho-L-tyrosyl-[protein] + H2O = L-tyrosyl-[protein] + phosphate</text>
        <dbReference type="Rhea" id="RHEA:10684"/>
        <dbReference type="Rhea" id="RHEA-COMP:10136"/>
        <dbReference type="Rhea" id="RHEA-COMP:20101"/>
        <dbReference type="ChEBI" id="CHEBI:15377"/>
        <dbReference type="ChEBI" id="CHEBI:43474"/>
        <dbReference type="ChEBI" id="CHEBI:46858"/>
        <dbReference type="ChEBI" id="CHEBI:61978"/>
        <dbReference type="EC" id="3.1.3.48"/>
    </reaction>
</comment>
<feature type="domain" description="Tyrosine specific protein phosphatases" evidence="11">
    <location>
        <begin position="1497"/>
        <end position="1570"/>
    </location>
</feature>
<comment type="similarity">
    <text evidence="2">Belongs to the protein-tyrosine phosphatase family.</text>
</comment>
<protein>
    <recommendedName>
        <fullName evidence="3">protein-tyrosine-phosphatase</fullName>
        <ecNumber evidence="3">3.1.3.48</ecNumber>
    </recommendedName>
</protein>
<dbReference type="FunFam" id="3.90.190.10:FF:000102">
    <property type="entry name" value="Receptor-type tyrosine-protein phosphatase"/>
    <property type="match status" value="1"/>
</dbReference>
<name>A0A195FP51_9HYME</name>
<dbReference type="CDD" id="cd00063">
    <property type="entry name" value="FN3"/>
    <property type="match status" value="2"/>
</dbReference>
<evidence type="ECO:0000256" key="9">
    <source>
        <dbReference type="SAM" id="Phobius"/>
    </source>
</evidence>
<feature type="transmembrane region" description="Helical" evidence="9">
    <location>
        <begin position="1569"/>
        <end position="1587"/>
    </location>
</feature>
<dbReference type="PANTHER" id="PTHR19134">
    <property type="entry name" value="RECEPTOR-TYPE TYROSINE-PROTEIN PHOSPHATASE"/>
    <property type="match status" value="1"/>
</dbReference>
<dbReference type="GO" id="GO:0016020">
    <property type="term" value="C:membrane"/>
    <property type="evidence" value="ECO:0007669"/>
    <property type="project" value="UniProtKB-SubCell"/>
</dbReference>
<evidence type="ECO:0000256" key="7">
    <source>
        <dbReference type="ARBA" id="ARBA00023136"/>
    </source>
</evidence>
<dbReference type="Pfam" id="PF00041">
    <property type="entry name" value="fn3"/>
    <property type="match status" value="1"/>
</dbReference>
<organism evidence="13 14">
    <name type="scientific">Trachymyrmex septentrionalis</name>
    <dbReference type="NCBI Taxonomy" id="34720"/>
    <lineage>
        <taxon>Eukaryota</taxon>
        <taxon>Metazoa</taxon>
        <taxon>Ecdysozoa</taxon>
        <taxon>Arthropoda</taxon>
        <taxon>Hexapoda</taxon>
        <taxon>Insecta</taxon>
        <taxon>Pterygota</taxon>
        <taxon>Neoptera</taxon>
        <taxon>Endopterygota</taxon>
        <taxon>Hymenoptera</taxon>
        <taxon>Apocrita</taxon>
        <taxon>Aculeata</taxon>
        <taxon>Formicoidea</taxon>
        <taxon>Formicidae</taxon>
        <taxon>Myrmicinae</taxon>
        <taxon>Trachymyrmex</taxon>
    </lineage>
</organism>
<dbReference type="InterPro" id="IPR050348">
    <property type="entry name" value="Protein-Tyr_Phosphatase"/>
</dbReference>
<evidence type="ECO:0000256" key="2">
    <source>
        <dbReference type="ARBA" id="ARBA00009580"/>
    </source>
</evidence>
<evidence type="ECO:0000256" key="5">
    <source>
        <dbReference type="ARBA" id="ARBA00022801"/>
    </source>
</evidence>
<feature type="domain" description="Fibronectin type-III" evidence="12">
    <location>
        <begin position="653"/>
        <end position="759"/>
    </location>
</feature>
<evidence type="ECO:0000256" key="4">
    <source>
        <dbReference type="ARBA" id="ARBA00022729"/>
    </source>
</evidence>
<accession>A0A195FP51</accession>
<dbReference type="InterPro" id="IPR041426">
    <property type="entry name" value="Mos1_HTH"/>
</dbReference>
<proteinExistence type="inferred from homology"/>
<feature type="domain" description="Tyrosine specific protein phosphatases" evidence="11">
    <location>
        <begin position="1789"/>
        <end position="1859"/>
    </location>
</feature>
<dbReference type="Gene3D" id="2.60.40.10">
    <property type="entry name" value="Immunoglobulins"/>
    <property type="match status" value="2"/>
</dbReference>
<dbReference type="InterPro" id="IPR013783">
    <property type="entry name" value="Ig-like_fold"/>
</dbReference>
<keyword evidence="9" id="KW-1133">Transmembrane helix</keyword>
<feature type="domain" description="Tyrosine-protein phosphatase" evidence="10">
    <location>
        <begin position="1326"/>
        <end position="1579"/>
    </location>
</feature>
<dbReference type="PROSITE" id="PS50056">
    <property type="entry name" value="TYR_PHOSPHATASE_2"/>
    <property type="match status" value="2"/>
</dbReference>
<dbReference type="STRING" id="34720.A0A195FP51"/>
<dbReference type="SUPFAM" id="SSF52799">
    <property type="entry name" value="(Phosphotyrosine protein) phosphatases II"/>
    <property type="match status" value="2"/>
</dbReference>
<dbReference type="InterPro" id="IPR029021">
    <property type="entry name" value="Prot-tyrosine_phosphatase-like"/>
</dbReference>
<dbReference type="GO" id="GO:0004725">
    <property type="term" value="F:protein tyrosine phosphatase activity"/>
    <property type="evidence" value="ECO:0007669"/>
    <property type="project" value="UniProtKB-EC"/>
</dbReference>
<dbReference type="InterPro" id="IPR000242">
    <property type="entry name" value="PTP_cat"/>
</dbReference>
<evidence type="ECO:0000259" key="12">
    <source>
        <dbReference type="PROSITE" id="PS50853"/>
    </source>
</evidence>
<evidence type="ECO:0000313" key="14">
    <source>
        <dbReference type="Proteomes" id="UP000078541"/>
    </source>
</evidence>
<dbReference type="Pfam" id="PF12248">
    <property type="entry name" value="Methyltransf_FA"/>
    <property type="match status" value="1"/>
</dbReference>
<keyword evidence="13" id="KW-0675">Receptor</keyword>
<dbReference type="PRINTS" id="PR00700">
    <property type="entry name" value="PRTYPHPHTASE"/>
</dbReference>
<dbReference type="Proteomes" id="UP000078541">
    <property type="component" value="Unassembled WGS sequence"/>
</dbReference>
<evidence type="ECO:0000256" key="8">
    <source>
        <dbReference type="ARBA" id="ARBA00051722"/>
    </source>
</evidence>
<dbReference type="InterPro" id="IPR036116">
    <property type="entry name" value="FN3_sf"/>
</dbReference>
<sequence>MNANISCLKAWTKYDWYLTNSLKTPMGPVFDQRWEEFEEYKNLQDTYEYVNKLPTAEVKLSFSVRASHNAHILICNDTNYLKGSCYWIIIGGWDNTLSVIRKCATGVPLPGEFPAAGSKCKEPLVSFKKIFIPYHLQHHPNHKPLSESEWRTFVITWNSMIRRIIVYDTDKIIMTYVDEEGPSNITSNNYYMFIRSVTAMLFRFHIYDFLHTTVENALLTSPVFQFNNRTMCIQLLIGLCAECEANIILHDFTNNNVFVTVTAKGSKAIHGLPMWQSVKIKINSSAIDYNTDSKMIIKLIPKLNKYSSNPLWAIANVRQCSQNGALREGFMISGQDWNNQLEYFWPNETCQKLFYDEHATINHLSRVKFDVNLDTNCPEGKIGPQCLFSCTHHLSSNSDCKGTELCFEDGCTCAPACDAYTYGHGCMKTCGFCFYNKQCNKANGECSKGCNNNSEKVYISPLCQTSVDKPDKPTIISISETTIHTVIPITWKDEYDKISIHYSFDIRTNIEYIEQPWNELFRNMTQLTGNFENLEPGVIYHIGLILNITGIKIHSDWEVAETKCNPVENFNITPKENSITINWQLNPTQLYSCPISWYYLTVYKIDTSTVVSSLIPTSFEYELKYLPSYTSFEVNIYHKNYKFSQEIHTLEGVPSKVTDLQSMLSANTELILIWRAPLEPNGKIEKYEVFLKVVEYFGCKNLKISIPTNHTITNSITNIPTITIRDLHPYRSYSAQVRAYNSRHFSMFAETTFKTAHSEIPSEVFSQLTMQNWKLSWSPPEDCTTISGSLKARIRIHGISDAVKYFNITKQTSRNYIDLSGLDPKLNGLEQYMAIVYVIREFMSKENASAYKKIEFETPPTAPPRVTNLEVVEIDTRQNSAMIHLRWRSPLPPLNGKLRVYGVQLCNTYNKHCSDIQVQFNEFCDLWDDYICKVIHEPFIFSQMIKVFAYNMDVTEPGHPVFVTRDMLHNTTPDAPGNYTFTINNNSVVDLKWLHPWRTGAPLESFRIRIVETSSNLRRRLSRSFMGEIFEYPVTQYMRNYSKQLYLFPSTQYTIYIQTVTIENKSSNTKFVDVHTPSTAAFDGVLDVKDKFDSTILLDIPFVINDTQDSMMYVIVKGHNPCKQYLKMPEKLRTRAGIKINEIAWLAAEASTSEFAGKQFTVGDNYVYGNAKNCPLKSKGYYEIVIIVTERNLSTESIMLSRSVLIGEVPPKHHEAWLIPVILLLVVAGVAFYLYRRKKQKLTEQLMQDEMILSQNIENFKQETKSSISNSKQNLASSDRQSLSQTIIPEVPIAANNNEEKAEMTSLVKVKDFENYVRQAIQSGLLDKQYETFSRGQTKPWDYGKLPQNKSKNRYGNLIAYDETRVILKKLPDDAHSDYINANYITGYKKDKHYIATQGPKPNTVIDFWRMIWQENVLIICMLANVVESGKKKCEQYWPDIGKKKKYGDIIVLNAKHNVFADYCFRTFNVTCGEETRKIEHLHYTAWPDHGVPLYTHSVVTYLKKLLATPTGIGPVVVHCSAGVGRTGTIILCDICLRRAAAEGLVDVFTETASIRSERANMVDNKQQYLLAHLALVECLLSIPTTLPCNEMLLTQIKALKKQLPLQQQRLQNTAWQDEALRQIISPPSLSEYNRVKNRFPELISGFRIYLKRYPASDEDSDYLSAVYVDGVKVQNQYLASQLPMPSTINDFWRMIAEFKVELILMLQPPDFQDPTCCAIAPTSGEFKPVPYLNIIMKEVVELEYYTSQKLLLIDNSEKPSREQFVTILCLTEWKPGKDQPPPPVITMVTLWQAAERIARGDGPTVTLCHDGVTGCGLYLALSFLLERMAVERECDVSLAVRAVRRSRPDFVHSLRKKLSDVYGEDVLTERQCQNWFAKFRSGNFDVEDASRSGRPVEADEDTIKALIDKKTKLLSEQPNI</sequence>
<dbReference type="SMART" id="SM00060">
    <property type="entry name" value="FN3"/>
    <property type="match status" value="4"/>
</dbReference>
<dbReference type="GO" id="GO:0008045">
    <property type="term" value="P:motor neuron axon guidance"/>
    <property type="evidence" value="ECO:0007669"/>
    <property type="project" value="TreeGrafter"/>
</dbReference>
<keyword evidence="4" id="KW-0732">Signal</keyword>